<evidence type="ECO:0000256" key="3">
    <source>
        <dbReference type="ARBA" id="ARBA00022729"/>
    </source>
</evidence>
<evidence type="ECO:0000313" key="13">
    <source>
        <dbReference type="EMBL" id="CAK1581595.1"/>
    </source>
</evidence>
<feature type="repeat" description="FG-GAP" evidence="10">
    <location>
        <begin position="281"/>
        <end position="342"/>
    </location>
</feature>
<evidence type="ECO:0000256" key="11">
    <source>
        <dbReference type="RuleBase" id="RU003762"/>
    </source>
</evidence>
<dbReference type="Proteomes" id="UP001314205">
    <property type="component" value="Unassembled WGS sequence"/>
</dbReference>
<accession>A0AAV1KFL6</accession>
<gene>
    <name evidence="13" type="ORF">PARMNEM_LOCUS3240</name>
</gene>
<dbReference type="SMART" id="SM00191">
    <property type="entry name" value="Int_alpha"/>
    <property type="match status" value="4"/>
</dbReference>
<dbReference type="PROSITE" id="PS00242">
    <property type="entry name" value="INTEGRIN_ALPHA"/>
    <property type="match status" value="1"/>
</dbReference>
<evidence type="ECO:0000256" key="4">
    <source>
        <dbReference type="ARBA" id="ARBA00022737"/>
    </source>
</evidence>
<keyword evidence="11" id="KW-1133">Transmembrane helix</keyword>
<dbReference type="PANTHER" id="PTHR23220">
    <property type="entry name" value="INTEGRIN ALPHA"/>
    <property type="match status" value="1"/>
</dbReference>
<dbReference type="InterPro" id="IPR032695">
    <property type="entry name" value="Integrin_dom_sf"/>
</dbReference>
<keyword evidence="11" id="KW-0812">Transmembrane</keyword>
<dbReference type="Pfam" id="PF01839">
    <property type="entry name" value="FG-GAP"/>
    <property type="match status" value="1"/>
</dbReference>
<dbReference type="Gene3D" id="2.130.10.130">
    <property type="entry name" value="Integrin alpha, N-terminal"/>
    <property type="match status" value="1"/>
</dbReference>
<evidence type="ECO:0000256" key="8">
    <source>
        <dbReference type="ARBA" id="ARBA00023170"/>
    </source>
</evidence>
<dbReference type="SUPFAM" id="SSF69318">
    <property type="entry name" value="Integrin alpha N-terminal domain"/>
    <property type="match status" value="1"/>
</dbReference>
<evidence type="ECO:0000256" key="1">
    <source>
        <dbReference type="ARBA" id="ARBA00004479"/>
    </source>
</evidence>
<dbReference type="GO" id="GO:0007160">
    <property type="term" value="P:cell-matrix adhesion"/>
    <property type="evidence" value="ECO:0007669"/>
    <property type="project" value="TreeGrafter"/>
</dbReference>
<dbReference type="PROSITE" id="PS51470">
    <property type="entry name" value="FG_GAP"/>
    <property type="match status" value="2"/>
</dbReference>
<comment type="subcellular location">
    <subcellularLocation>
        <location evidence="1 11">Membrane</location>
        <topology evidence="1 11">Single-pass type I membrane protein</topology>
    </subcellularLocation>
</comment>
<dbReference type="InterPro" id="IPR013517">
    <property type="entry name" value="FG-GAP"/>
</dbReference>
<keyword evidence="3 11" id="KW-0732">Signal</keyword>
<dbReference type="Gene3D" id="2.60.40.1510">
    <property type="entry name" value="ntegrin, alpha v. Chain A, domain 3"/>
    <property type="match status" value="1"/>
</dbReference>
<name>A0AAV1KFL6_9NEOP</name>
<keyword evidence="5 11" id="KW-0130">Cell adhesion</keyword>
<dbReference type="GO" id="GO:0008305">
    <property type="term" value="C:integrin complex"/>
    <property type="evidence" value="ECO:0007669"/>
    <property type="project" value="InterPro"/>
</dbReference>
<dbReference type="GO" id="GO:0007229">
    <property type="term" value="P:integrin-mediated signaling pathway"/>
    <property type="evidence" value="ECO:0007669"/>
    <property type="project" value="UniProtKB-KW"/>
</dbReference>
<evidence type="ECO:0000256" key="2">
    <source>
        <dbReference type="ARBA" id="ARBA00008054"/>
    </source>
</evidence>
<dbReference type="SUPFAM" id="SSF69179">
    <property type="entry name" value="Integrin domains"/>
    <property type="match status" value="1"/>
</dbReference>
<evidence type="ECO:0000256" key="7">
    <source>
        <dbReference type="ARBA" id="ARBA00023136"/>
    </source>
</evidence>
<dbReference type="AlphaFoldDB" id="A0AAV1KFL6"/>
<feature type="transmembrane region" description="Helical" evidence="11">
    <location>
        <begin position="895"/>
        <end position="916"/>
    </location>
</feature>
<feature type="signal peptide" evidence="11">
    <location>
        <begin position="1"/>
        <end position="17"/>
    </location>
</feature>
<dbReference type="InterPro" id="IPR028994">
    <property type="entry name" value="Integrin_alpha_N"/>
</dbReference>
<organism evidence="13 14">
    <name type="scientific">Parnassius mnemosyne</name>
    <name type="common">clouded apollo</name>
    <dbReference type="NCBI Taxonomy" id="213953"/>
    <lineage>
        <taxon>Eukaryota</taxon>
        <taxon>Metazoa</taxon>
        <taxon>Ecdysozoa</taxon>
        <taxon>Arthropoda</taxon>
        <taxon>Hexapoda</taxon>
        <taxon>Insecta</taxon>
        <taxon>Pterygota</taxon>
        <taxon>Neoptera</taxon>
        <taxon>Endopterygota</taxon>
        <taxon>Lepidoptera</taxon>
        <taxon>Glossata</taxon>
        <taxon>Ditrysia</taxon>
        <taxon>Papilionoidea</taxon>
        <taxon>Papilionidae</taxon>
        <taxon>Parnassiinae</taxon>
        <taxon>Parnassini</taxon>
        <taxon>Parnassius</taxon>
        <taxon>Driopa</taxon>
    </lineage>
</organism>
<dbReference type="Gene3D" id="1.20.5.930">
    <property type="entry name" value="Bicelle-embedded integrin alpha(iib) transmembrane segment"/>
    <property type="match status" value="1"/>
</dbReference>
<keyword evidence="14" id="KW-1185">Reference proteome</keyword>
<sequence>METVIFILVVAIDTTIGMFFHEPSFIQIKPSDEIDQMAFGFSMAYQRPRKLVIGAPHSDLNGRVYTCSIEDIIKNNSVCSQAEIDVEQLANEYTREMNPNQHYCLGASIAATSNYFLTCAPLWMSSYKKTKPKQFEGIETSSYGTCFIYNGTAHRYEGMYEQCVKHRIDNRQAFSGGVGWTTLVDEVNNLILIAKLFPKGDIAYISITNPLHPARSIVQNKLAYFAKHTDYAQTVGYALASGTFSVSGVNKTIYAYSIGYYDMTGSISFLEYNKPRNSLRNLKTDIKYESINTMFGAAMLGVDLNLDGYSELVVGVPAQSGDGVEAYEIGALEIYTGGNLNTIGDINRRRSILGNNVGSRFGSAIASTDVDGDGYPEIIVSAPYEDNGLGAIYIISGFELNKMLLRDEFFKSISLSQLVLTQRIQSTLFRSFGFSLQVVDDMDENGRDDLFLLNPELAVGCPESARVILYRGISTVKVAVSAQLVGEQVVRIKHNSFTVRVTVEITYPKKPKEIIGKLKLINTIIGNGLQIRKGQDIYVINLSHKETKSEIDVIVDIDDNEPGSYKFTTSVELATEDAFHNKDFNPSWVTLSLHSETRSASLAIERRCSGESCLPRLNMTLEWSGSKPYHLGSTKSETVTIRVKNHGNNSYAQACAYVKISGAQVGRVGCAETAGRYKCFLPVPIRRDAEHLIEILLDMSKPTNKDQKLIVDVEFYNSSCSLQSNFTRLGLEVPFALETEAVVVNGSSHDRIITDSDVLDMNIKTVEDAQEYMIENNGASLWKDVYAVVTWQHQQFIESYKVSLTSTISDCVRQDTEKGVSFNCTFNLEPHTVVKIIPTTTIIEESVEKNLIGDQVNITSSLVFHLPPTEARKELKLTTLIQYRRVLSVGQNKNIIILIAIIVAIIILALVTYILYKIGFFKRETKRKLIEEKKDDERRKSLRRSMIERSEDNDTQADNGTENFGMEVVDEPLRPQAEILPAASDQSNLIKCEAEVH</sequence>
<comment type="caution">
    <text evidence="13">The sequence shown here is derived from an EMBL/GenBank/DDBJ whole genome shotgun (WGS) entry which is preliminary data.</text>
</comment>
<comment type="similarity">
    <text evidence="2 11">Belongs to the integrin alpha chain family.</text>
</comment>
<dbReference type="GO" id="GO:0005178">
    <property type="term" value="F:integrin binding"/>
    <property type="evidence" value="ECO:0007669"/>
    <property type="project" value="TreeGrafter"/>
</dbReference>
<keyword evidence="9" id="KW-0325">Glycoprotein</keyword>
<evidence type="ECO:0000256" key="9">
    <source>
        <dbReference type="ARBA" id="ARBA00023180"/>
    </source>
</evidence>
<dbReference type="InterPro" id="IPR013519">
    <property type="entry name" value="Int_alpha_beta-p"/>
</dbReference>
<dbReference type="InterPro" id="IPR018184">
    <property type="entry name" value="Integrin_alpha_C_CS"/>
</dbReference>
<keyword evidence="7 11" id="KW-0472">Membrane</keyword>
<dbReference type="PRINTS" id="PR01185">
    <property type="entry name" value="INTEGRINA"/>
</dbReference>
<dbReference type="GO" id="GO:0007157">
    <property type="term" value="P:heterophilic cell-cell adhesion via plasma membrane cell adhesion molecules"/>
    <property type="evidence" value="ECO:0007669"/>
    <property type="project" value="UniProtKB-ARBA"/>
</dbReference>
<keyword evidence="6 11" id="KW-0401">Integrin</keyword>
<evidence type="ECO:0000313" key="14">
    <source>
        <dbReference type="Proteomes" id="UP001314205"/>
    </source>
</evidence>
<dbReference type="EMBL" id="CAVLGL010000035">
    <property type="protein sequence ID" value="CAK1581595.1"/>
    <property type="molecule type" value="Genomic_DNA"/>
</dbReference>
<feature type="chain" id="PRO_5043089883" evidence="11">
    <location>
        <begin position="18"/>
        <end position="997"/>
    </location>
</feature>
<evidence type="ECO:0000256" key="5">
    <source>
        <dbReference type="ARBA" id="ARBA00022889"/>
    </source>
</evidence>
<reference evidence="13 14" key="1">
    <citation type="submission" date="2023-11" db="EMBL/GenBank/DDBJ databases">
        <authorList>
            <person name="Hedman E."/>
            <person name="Englund M."/>
            <person name="Stromberg M."/>
            <person name="Nyberg Akerstrom W."/>
            <person name="Nylinder S."/>
            <person name="Jareborg N."/>
            <person name="Kallberg Y."/>
            <person name="Kronander E."/>
        </authorList>
    </citation>
    <scope>NUCLEOTIDE SEQUENCE [LARGE SCALE GENOMIC DNA]</scope>
</reference>
<evidence type="ECO:0000256" key="6">
    <source>
        <dbReference type="ARBA" id="ARBA00023037"/>
    </source>
</evidence>
<dbReference type="GO" id="GO:0009897">
    <property type="term" value="C:external side of plasma membrane"/>
    <property type="evidence" value="ECO:0007669"/>
    <property type="project" value="TreeGrafter"/>
</dbReference>
<keyword evidence="4" id="KW-0677">Repeat</keyword>
<dbReference type="PANTHER" id="PTHR23220:SF122">
    <property type="entry name" value="INTEGRIN ALPHA-PS1"/>
    <property type="match status" value="1"/>
</dbReference>
<feature type="repeat" description="FG-GAP" evidence="10">
    <location>
        <begin position="347"/>
        <end position="404"/>
    </location>
</feature>
<keyword evidence="8 11" id="KW-0675">Receptor</keyword>
<proteinExistence type="inferred from homology"/>
<dbReference type="InterPro" id="IPR000413">
    <property type="entry name" value="Integrin_alpha"/>
</dbReference>
<evidence type="ECO:0000256" key="12">
    <source>
        <dbReference type="SAM" id="MobiDB-lite"/>
    </source>
</evidence>
<dbReference type="GO" id="GO:0033627">
    <property type="term" value="P:cell adhesion mediated by integrin"/>
    <property type="evidence" value="ECO:0007669"/>
    <property type="project" value="TreeGrafter"/>
</dbReference>
<feature type="region of interest" description="Disordered" evidence="12">
    <location>
        <begin position="940"/>
        <end position="967"/>
    </location>
</feature>
<protein>
    <submittedName>
        <fullName evidence="13">Uncharacterized protein</fullName>
    </submittedName>
</protein>
<evidence type="ECO:0000256" key="10">
    <source>
        <dbReference type="PROSITE-ProRule" id="PRU00803"/>
    </source>
</evidence>
<feature type="compositionally biased region" description="Basic and acidic residues" evidence="12">
    <location>
        <begin position="940"/>
        <end position="952"/>
    </location>
</feature>